<feature type="non-terminal residue" evidence="4">
    <location>
        <position position="131"/>
    </location>
</feature>
<feature type="region of interest" description="Disordered" evidence="3">
    <location>
        <begin position="97"/>
        <end position="131"/>
    </location>
</feature>
<proteinExistence type="predicted"/>
<dbReference type="SUPFAM" id="SSF53098">
    <property type="entry name" value="Ribonuclease H-like"/>
    <property type="match status" value="1"/>
</dbReference>
<accession>A0A087UGA9</accession>
<dbReference type="OrthoDB" id="3996471at2759"/>
<dbReference type="PANTHER" id="PTHR12801:SF82">
    <property type="entry name" value="RNA EXONUCLEASE 5"/>
    <property type="match status" value="1"/>
</dbReference>
<sequence>MIHPYVIDTSVIFNASGIRGKKDSLKNLTLMHLNEKIQVGKQGHHPVEDCIATMKLVQLKLGNSLQYGDAVLENNSTNANKEVILEEIKSNQEDNKIENKINFSSDSSEKIPHQVEEVSNSKSVDGFFSKA</sequence>
<organism evidence="4 5">
    <name type="scientific">Stegodyphus mimosarum</name>
    <name type="common">African social velvet spider</name>
    <dbReference type="NCBI Taxonomy" id="407821"/>
    <lineage>
        <taxon>Eukaryota</taxon>
        <taxon>Metazoa</taxon>
        <taxon>Ecdysozoa</taxon>
        <taxon>Arthropoda</taxon>
        <taxon>Chelicerata</taxon>
        <taxon>Arachnida</taxon>
        <taxon>Araneae</taxon>
        <taxon>Araneomorphae</taxon>
        <taxon>Entelegynae</taxon>
        <taxon>Eresoidea</taxon>
        <taxon>Eresidae</taxon>
        <taxon>Stegodyphus</taxon>
    </lineage>
</organism>
<evidence type="ECO:0000256" key="3">
    <source>
        <dbReference type="SAM" id="MobiDB-lite"/>
    </source>
</evidence>
<gene>
    <name evidence="4" type="ORF">X975_15454</name>
</gene>
<keyword evidence="4" id="KW-0269">Exonuclease</keyword>
<evidence type="ECO:0000256" key="1">
    <source>
        <dbReference type="ARBA" id="ARBA00022722"/>
    </source>
</evidence>
<dbReference type="Gene3D" id="3.30.420.10">
    <property type="entry name" value="Ribonuclease H-like superfamily/Ribonuclease H"/>
    <property type="match status" value="1"/>
</dbReference>
<keyword evidence="1" id="KW-0540">Nuclease</keyword>
<keyword evidence="2" id="KW-0378">Hydrolase</keyword>
<dbReference type="PANTHER" id="PTHR12801">
    <property type="entry name" value="RNA EXONUCLEASE REXO1 / RECO3 FAMILY MEMBER-RELATED"/>
    <property type="match status" value="1"/>
</dbReference>
<evidence type="ECO:0000313" key="4">
    <source>
        <dbReference type="EMBL" id="KFM76398.1"/>
    </source>
</evidence>
<name>A0A087UGA9_STEMI</name>
<dbReference type="GO" id="GO:0004527">
    <property type="term" value="F:exonuclease activity"/>
    <property type="evidence" value="ECO:0007669"/>
    <property type="project" value="UniProtKB-KW"/>
</dbReference>
<dbReference type="InterPro" id="IPR047021">
    <property type="entry name" value="REXO1/3/4-like"/>
</dbReference>
<dbReference type="STRING" id="407821.A0A087UGA9"/>
<dbReference type="Proteomes" id="UP000054359">
    <property type="component" value="Unassembled WGS sequence"/>
</dbReference>
<dbReference type="EMBL" id="KK119680">
    <property type="protein sequence ID" value="KFM76398.1"/>
    <property type="molecule type" value="Genomic_DNA"/>
</dbReference>
<dbReference type="GO" id="GO:0005634">
    <property type="term" value="C:nucleus"/>
    <property type="evidence" value="ECO:0007669"/>
    <property type="project" value="TreeGrafter"/>
</dbReference>
<reference evidence="4 5" key="1">
    <citation type="submission" date="2013-11" db="EMBL/GenBank/DDBJ databases">
        <title>Genome sequencing of Stegodyphus mimosarum.</title>
        <authorList>
            <person name="Bechsgaard J."/>
        </authorList>
    </citation>
    <scope>NUCLEOTIDE SEQUENCE [LARGE SCALE GENOMIC DNA]</scope>
</reference>
<keyword evidence="5" id="KW-1185">Reference proteome</keyword>
<dbReference type="InterPro" id="IPR036397">
    <property type="entry name" value="RNaseH_sf"/>
</dbReference>
<feature type="compositionally biased region" description="Basic and acidic residues" evidence="3">
    <location>
        <begin position="107"/>
        <end position="116"/>
    </location>
</feature>
<dbReference type="InterPro" id="IPR012337">
    <property type="entry name" value="RNaseH-like_sf"/>
</dbReference>
<protein>
    <submittedName>
        <fullName evidence="4">RNA exonuclease 3</fullName>
    </submittedName>
</protein>
<evidence type="ECO:0000256" key="2">
    <source>
        <dbReference type="ARBA" id="ARBA00022801"/>
    </source>
</evidence>
<evidence type="ECO:0000313" key="5">
    <source>
        <dbReference type="Proteomes" id="UP000054359"/>
    </source>
</evidence>
<dbReference type="GO" id="GO:0003676">
    <property type="term" value="F:nucleic acid binding"/>
    <property type="evidence" value="ECO:0007669"/>
    <property type="project" value="InterPro"/>
</dbReference>
<dbReference type="AlphaFoldDB" id="A0A087UGA9"/>